<dbReference type="RefSeq" id="WP_037339032.1">
    <property type="nucleotide sequence ID" value="NZ_APNK01000022.1"/>
</dbReference>
<organism evidence="1 2">
    <name type="scientific">Salinisphaera hydrothermalis (strain C41B8)</name>
    <dbReference type="NCBI Taxonomy" id="1304275"/>
    <lineage>
        <taxon>Bacteria</taxon>
        <taxon>Pseudomonadati</taxon>
        <taxon>Pseudomonadota</taxon>
        <taxon>Gammaproteobacteria</taxon>
        <taxon>Salinisphaerales</taxon>
        <taxon>Salinisphaeraceae</taxon>
        <taxon>Salinisphaera</taxon>
    </lineage>
</organism>
<dbReference type="AlphaFoldDB" id="A0A084IJ98"/>
<reference evidence="1 2" key="1">
    <citation type="submission" date="2013-03" db="EMBL/GenBank/DDBJ databases">
        <title>Salinisphaera hydrothermalis C41B8 Genome Sequencing.</title>
        <authorList>
            <person name="Li C."/>
            <person name="Lai Q."/>
            <person name="Shao Z."/>
        </authorList>
    </citation>
    <scope>NUCLEOTIDE SEQUENCE [LARGE SCALE GENOMIC DNA]</scope>
    <source>
        <strain evidence="1 2">C41B8</strain>
    </source>
</reference>
<dbReference type="EMBL" id="APNK01000022">
    <property type="protein sequence ID" value="KEZ76782.1"/>
    <property type="molecule type" value="Genomic_DNA"/>
</dbReference>
<keyword evidence="2" id="KW-1185">Reference proteome</keyword>
<evidence type="ECO:0000313" key="2">
    <source>
        <dbReference type="Proteomes" id="UP000028302"/>
    </source>
</evidence>
<gene>
    <name evidence="1" type="ORF">C41B8_13085</name>
</gene>
<accession>A0A084IJ98</accession>
<sequence>MWQAFKRRATRLSSLAAVDRVGPREASLRLTLPNPYGGPAWVTATVALSSRPRGMGETVRVRGHIDSCFRMPADSGDREALAHDAGNDTHPLMRYGRQAAASLTRRALERLPRAARMRLAEQRRQNWIDMQISTAPLDAGAAALMPERLRAVYGDALPQIAPGGPRVGVWSGPAGGARGGMARLAMIQFDQNDLSSDARGDDRERFSLNLSIAEVVEPAAGDDRDVD</sequence>
<dbReference type="OrthoDB" id="7062850at2"/>
<dbReference type="Proteomes" id="UP000028302">
    <property type="component" value="Unassembled WGS sequence"/>
</dbReference>
<name>A0A084IJ98_SALHC</name>
<comment type="caution">
    <text evidence="1">The sequence shown here is derived from an EMBL/GenBank/DDBJ whole genome shotgun (WGS) entry which is preliminary data.</text>
</comment>
<protein>
    <submittedName>
        <fullName evidence="1">Uncharacterized protein</fullName>
    </submittedName>
</protein>
<evidence type="ECO:0000313" key="1">
    <source>
        <dbReference type="EMBL" id="KEZ76782.1"/>
    </source>
</evidence>
<proteinExistence type="predicted"/>